<protein>
    <recommendedName>
        <fullName evidence="10">Importin N-terminal domain-containing protein</fullName>
    </recommendedName>
</protein>
<dbReference type="FunFam" id="1.25.10.10:FF:000028">
    <property type="entry name" value="Transportin-1 isoform 1"/>
    <property type="match status" value="1"/>
</dbReference>
<dbReference type="STRING" id="984486.A0A1E3QQA5"/>
<organism evidence="11 12">
    <name type="scientific">Babjeviella inositovora NRRL Y-12698</name>
    <dbReference type="NCBI Taxonomy" id="984486"/>
    <lineage>
        <taxon>Eukaryota</taxon>
        <taxon>Fungi</taxon>
        <taxon>Dikarya</taxon>
        <taxon>Ascomycota</taxon>
        <taxon>Saccharomycotina</taxon>
        <taxon>Pichiomycetes</taxon>
        <taxon>Serinales incertae sedis</taxon>
        <taxon>Babjeviella</taxon>
    </lineage>
</organism>
<dbReference type="GO" id="GO:0034399">
    <property type="term" value="C:nuclear periphery"/>
    <property type="evidence" value="ECO:0007669"/>
    <property type="project" value="EnsemblFungi"/>
</dbReference>
<name>A0A1E3QQA5_9ASCO</name>
<dbReference type="InterPro" id="IPR016024">
    <property type="entry name" value="ARM-type_fold"/>
</dbReference>
<evidence type="ECO:0000256" key="9">
    <source>
        <dbReference type="SAM" id="MobiDB-lite"/>
    </source>
</evidence>
<dbReference type="GO" id="GO:0008139">
    <property type="term" value="F:nuclear localization sequence binding"/>
    <property type="evidence" value="ECO:0007669"/>
    <property type="project" value="EnsemblFungi"/>
</dbReference>
<dbReference type="PANTHER" id="PTHR10527">
    <property type="entry name" value="IMPORTIN BETA"/>
    <property type="match status" value="1"/>
</dbReference>
<reference evidence="12" key="1">
    <citation type="submission" date="2016-05" db="EMBL/GenBank/DDBJ databases">
        <title>Comparative genomics of biotechnologically important yeasts.</title>
        <authorList>
            <consortium name="DOE Joint Genome Institute"/>
            <person name="Riley R."/>
            <person name="Haridas S."/>
            <person name="Wolfe K.H."/>
            <person name="Lopes M.R."/>
            <person name="Hittinger C.T."/>
            <person name="Goker M."/>
            <person name="Salamov A."/>
            <person name="Wisecaver J."/>
            <person name="Long T.M."/>
            <person name="Aerts A.L."/>
            <person name="Barry K."/>
            <person name="Choi C."/>
            <person name="Clum A."/>
            <person name="Coughlan A.Y."/>
            <person name="Deshpande S."/>
            <person name="Douglass A.P."/>
            <person name="Hanson S.J."/>
            <person name="Klenk H.-P."/>
            <person name="Labutti K."/>
            <person name="Lapidus A."/>
            <person name="Lindquist E."/>
            <person name="Lipzen A."/>
            <person name="Meier-Kolthoff J.P."/>
            <person name="Ohm R.A."/>
            <person name="Otillar R.P."/>
            <person name="Pangilinan J."/>
            <person name="Peng Y."/>
            <person name="Rokas A."/>
            <person name="Rosa C.A."/>
            <person name="Scheuner C."/>
            <person name="Sibirny A.A."/>
            <person name="Slot J.C."/>
            <person name="Stielow J.B."/>
            <person name="Sun H."/>
            <person name="Kurtzman C.P."/>
            <person name="Blackwell M."/>
            <person name="Grigoriev I.V."/>
            <person name="Jeffries T.W."/>
        </authorList>
    </citation>
    <scope>NUCLEOTIDE SEQUENCE [LARGE SCALE GENOMIC DNA]</scope>
    <source>
        <strain evidence="12">NRRL Y-12698</strain>
    </source>
</reference>
<dbReference type="Gene3D" id="1.25.10.10">
    <property type="entry name" value="Leucine-rich Repeat Variant"/>
    <property type="match status" value="1"/>
</dbReference>
<dbReference type="InterPro" id="IPR040122">
    <property type="entry name" value="Importin_beta"/>
</dbReference>
<keyword evidence="7" id="KW-0539">Nucleus</keyword>
<dbReference type="Pfam" id="PF03810">
    <property type="entry name" value="IBN_N"/>
    <property type="match status" value="1"/>
</dbReference>
<feature type="compositionally biased region" description="Acidic residues" evidence="9">
    <location>
        <begin position="357"/>
        <end position="368"/>
    </location>
</feature>
<keyword evidence="6" id="KW-0653">Protein transport</keyword>
<dbReference type="GeneID" id="30146716"/>
<evidence type="ECO:0000256" key="2">
    <source>
        <dbReference type="ARBA" id="ARBA00004496"/>
    </source>
</evidence>
<dbReference type="GO" id="GO:0005935">
    <property type="term" value="C:cellular bud neck"/>
    <property type="evidence" value="ECO:0007669"/>
    <property type="project" value="EnsemblFungi"/>
</dbReference>
<dbReference type="GO" id="GO:0005934">
    <property type="term" value="C:cellular bud tip"/>
    <property type="evidence" value="ECO:0007669"/>
    <property type="project" value="EnsemblFungi"/>
</dbReference>
<keyword evidence="12" id="KW-1185">Reference proteome</keyword>
<dbReference type="Pfam" id="PF13513">
    <property type="entry name" value="HEAT_EZ"/>
    <property type="match status" value="1"/>
</dbReference>
<dbReference type="GO" id="GO:0031267">
    <property type="term" value="F:small GTPase binding"/>
    <property type="evidence" value="ECO:0007669"/>
    <property type="project" value="InterPro"/>
</dbReference>
<feature type="region of interest" description="Disordered" evidence="9">
    <location>
        <begin position="335"/>
        <end position="368"/>
    </location>
</feature>
<evidence type="ECO:0000259" key="10">
    <source>
        <dbReference type="SMART" id="SM00913"/>
    </source>
</evidence>
<dbReference type="SUPFAM" id="SSF48371">
    <property type="entry name" value="ARM repeat"/>
    <property type="match status" value="1"/>
</dbReference>
<evidence type="ECO:0000256" key="3">
    <source>
        <dbReference type="ARBA" id="ARBA00022448"/>
    </source>
</evidence>
<evidence type="ECO:0000256" key="1">
    <source>
        <dbReference type="ARBA" id="ARBA00004123"/>
    </source>
</evidence>
<dbReference type="InterPro" id="IPR001494">
    <property type="entry name" value="Importin-beta_N"/>
</dbReference>
<gene>
    <name evidence="11" type="ORF">BABINDRAFT_161543</name>
</gene>
<dbReference type="GO" id="GO:0006606">
    <property type="term" value="P:protein import into nucleus"/>
    <property type="evidence" value="ECO:0007669"/>
    <property type="project" value="EnsemblFungi"/>
</dbReference>
<evidence type="ECO:0000313" key="12">
    <source>
        <dbReference type="Proteomes" id="UP000094336"/>
    </source>
</evidence>
<evidence type="ECO:0000256" key="6">
    <source>
        <dbReference type="ARBA" id="ARBA00022927"/>
    </source>
</evidence>
<keyword evidence="3" id="KW-0813">Transport</keyword>
<comment type="similarity">
    <text evidence="8">Belongs to the importin beta family. Importin beta-2 subfamily.</text>
</comment>
<accession>A0A1E3QQA5</accession>
<comment type="subcellular location">
    <subcellularLocation>
        <location evidence="2">Cytoplasm</location>
    </subcellularLocation>
    <subcellularLocation>
        <location evidence="1">Nucleus</location>
    </subcellularLocation>
</comment>
<keyword evidence="5" id="KW-0677">Repeat</keyword>
<dbReference type="GO" id="GO:0005829">
    <property type="term" value="C:cytosol"/>
    <property type="evidence" value="ECO:0007669"/>
    <property type="project" value="EnsemblFungi"/>
</dbReference>
<feature type="compositionally biased region" description="Basic and acidic residues" evidence="9">
    <location>
        <begin position="335"/>
        <end position="351"/>
    </location>
</feature>
<dbReference type="EMBL" id="KV454431">
    <property type="protein sequence ID" value="ODQ79865.1"/>
    <property type="molecule type" value="Genomic_DNA"/>
</dbReference>
<dbReference type="Proteomes" id="UP000094336">
    <property type="component" value="Unassembled WGS sequence"/>
</dbReference>
<sequence>MSWNPDPQALEQLKRILGATLSVDAATREEATAALDQAKQEADVDMYLLYILALDSQGDSSIRASAGTVYKNKITSSYGRATLEHVKEYVKTQVLNGLLDGDRRVRNITGNVITSLFFSLGMEQWAQVLTQLMDLAAGASGVAEATQEGAIGALAKICEDSAQKLNKPLNGERPLDYLMPKFMELTNSTRAPVRARAIHCINQFIELRTQSFLVHLDAFLARLFALATDPFAELRRNICTAFTLILETRADKLVPHLDGIINYCLHSVNDENKEVSLEACDFLLNLSTSEMPEEMVVSKLPLILPVLLDKMVYSADELIDLAAIDAADDAAVADRDQDIRPQNVKTREHTVAKANGEDEDEDEDDTDSTEWTLRKCAAATLDVLSSLYCAQVLDCTLPLLKDRIVSDQWPVCEAAILAFGAIAEGGAHDQLPELVPFLVERMTAPQPRVRQIACWTLSRYALWVCLEASVGGQCANYFIPTLEAIVSCALDQKKIVQQAACSSLACFIEACELELLRPLMEPLLVHFSKCFEVYQRKNMIILYDSVQTFVEKVGSLLTEKNYADMLLPNLIAKWQRLDDEDEELWPLLECMSSVAASLGEVFAPYALPVCARAVAILANCISLEEQNRVNPLVPTLSKDFMVTSIDLIDGLVQGLGTHCVELFQQAASEAKLMELLLHCFEDEENDVRQSAFALLGDLAIACHAEMVAPCLQPVIVAIGEEITSRTMGTSAVCNNATWALGEIALQASPEAIAPYIDNLCGCLISLLSSAFDIEETVLENAAITLGRMGIHSPGALAPDISAFFLLWGQYMDGLIENDEKDSAFQGMCQVLAVNPNFITTPEDRRALGVFVAAIAFYEQPSAKLREMFASVLGGYRAMFASDWEVFVGESMDVELRGALQSKYNV</sequence>
<feature type="domain" description="Importin N-terminal" evidence="10">
    <location>
        <begin position="31"/>
        <end position="100"/>
    </location>
</feature>
<evidence type="ECO:0000256" key="5">
    <source>
        <dbReference type="ARBA" id="ARBA00022737"/>
    </source>
</evidence>
<evidence type="ECO:0000313" key="11">
    <source>
        <dbReference type="EMBL" id="ODQ79865.1"/>
    </source>
</evidence>
<evidence type="ECO:0000256" key="4">
    <source>
        <dbReference type="ARBA" id="ARBA00022490"/>
    </source>
</evidence>
<dbReference type="OrthoDB" id="951172at2759"/>
<dbReference type="AlphaFoldDB" id="A0A1E3QQA5"/>
<dbReference type="InterPro" id="IPR011989">
    <property type="entry name" value="ARM-like"/>
</dbReference>
<dbReference type="RefSeq" id="XP_018985193.1">
    <property type="nucleotide sequence ID" value="XM_019128863.1"/>
</dbReference>
<dbReference type="GO" id="GO:0010458">
    <property type="term" value="P:exit from mitosis"/>
    <property type="evidence" value="ECO:0007669"/>
    <property type="project" value="EnsemblFungi"/>
</dbReference>
<proteinExistence type="inferred from homology"/>
<evidence type="ECO:0000256" key="8">
    <source>
        <dbReference type="ARBA" id="ARBA00038423"/>
    </source>
</evidence>
<dbReference type="SMART" id="SM00913">
    <property type="entry name" value="IBN_N"/>
    <property type="match status" value="1"/>
</dbReference>
<evidence type="ECO:0000256" key="7">
    <source>
        <dbReference type="ARBA" id="ARBA00023242"/>
    </source>
</evidence>
<keyword evidence="4" id="KW-0963">Cytoplasm</keyword>